<name>A0A383RDC6_PAEAL</name>
<protein>
    <submittedName>
        <fullName evidence="1">Uncharacterized protein</fullName>
    </submittedName>
</protein>
<dbReference type="AlphaFoldDB" id="A0A383RDC6"/>
<reference evidence="2" key="1">
    <citation type="submission" date="2018-08" db="EMBL/GenBank/DDBJ databases">
        <authorList>
            <person name="Chevrot R."/>
        </authorList>
    </citation>
    <scope>NUCLEOTIDE SEQUENCE [LARGE SCALE GENOMIC DNA]</scope>
</reference>
<dbReference type="EMBL" id="LS992241">
    <property type="protein sequence ID" value="SYX84980.1"/>
    <property type="molecule type" value="Genomic_DNA"/>
</dbReference>
<proteinExistence type="predicted"/>
<evidence type="ECO:0000313" key="1">
    <source>
        <dbReference type="EMBL" id="SYX84980.1"/>
    </source>
</evidence>
<evidence type="ECO:0000313" key="2">
    <source>
        <dbReference type="Proteomes" id="UP000304148"/>
    </source>
</evidence>
<sequence length="49" mass="5765">MHERIPPRTLNMNAYFEIFSYVFSNVICFSRVTASTSTDVEVFFCSCFR</sequence>
<organism evidence="1 2">
    <name type="scientific">Paenibacillus alvei</name>
    <name type="common">Bacillus alvei</name>
    <dbReference type="NCBI Taxonomy" id="44250"/>
    <lineage>
        <taxon>Bacteria</taxon>
        <taxon>Bacillati</taxon>
        <taxon>Bacillota</taxon>
        <taxon>Bacilli</taxon>
        <taxon>Bacillales</taxon>
        <taxon>Paenibacillaceae</taxon>
        <taxon>Paenibacillus</taxon>
    </lineage>
</organism>
<gene>
    <name evidence="1" type="ORF">PBLR_13402</name>
</gene>
<accession>A0A383RDC6</accession>
<dbReference type="Proteomes" id="UP000304148">
    <property type="component" value="Chromosome"/>
</dbReference>